<evidence type="ECO:0000259" key="2">
    <source>
        <dbReference type="PROSITE" id="PS50883"/>
    </source>
</evidence>
<dbReference type="Gene3D" id="3.30.450.20">
    <property type="entry name" value="PAS domain"/>
    <property type="match status" value="1"/>
</dbReference>
<dbReference type="NCBIfam" id="TIGR00254">
    <property type="entry name" value="GGDEF"/>
    <property type="match status" value="1"/>
</dbReference>
<dbReference type="Gene3D" id="3.30.70.270">
    <property type="match status" value="1"/>
</dbReference>
<evidence type="ECO:0000259" key="1">
    <source>
        <dbReference type="PROSITE" id="PS50112"/>
    </source>
</evidence>
<dbReference type="SMART" id="SM00052">
    <property type="entry name" value="EAL"/>
    <property type="match status" value="1"/>
</dbReference>
<dbReference type="PROSITE" id="PS50887">
    <property type="entry name" value="GGDEF"/>
    <property type="match status" value="1"/>
</dbReference>
<dbReference type="CDD" id="cd01948">
    <property type="entry name" value="EAL"/>
    <property type="match status" value="1"/>
</dbReference>
<reference evidence="4 5" key="1">
    <citation type="journal article" date="2013" name="Biodegradation">
        <title>Quantitative proteomic analysis of ibuprofen-degrading Patulibacter sp. strain I11.</title>
        <authorList>
            <person name="Almeida B."/>
            <person name="Kjeldal H."/>
            <person name="Lolas I."/>
            <person name="Knudsen A.D."/>
            <person name="Carvalho G."/>
            <person name="Nielsen K.L."/>
            <person name="Barreto Crespo M.T."/>
            <person name="Stensballe A."/>
            <person name="Nielsen J.L."/>
        </authorList>
    </citation>
    <scope>NUCLEOTIDE SEQUENCE [LARGE SCALE GENOMIC DNA]</scope>
    <source>
        <strain evidence="4 5">I11</strain>
    </source>
</reference>
<dbReference type="SMART" id="SM00267">
    <property type="entry name" value="GGDEF"/>
    <property type="match status" value="1"/>
</dbReference>
<keyword evidence="5" id="KW-1185">Reference proteome</keyword>
<dbReference type="Proteomes" id="UP000005143">
    <property type="component" value="Unassembled WGS sequence"/>
</dbReference>
<dbReference type="PANTHER" id="PTHR44757:SF2">
    <property type="entry name" value="BIOFILM ARCHITECTURE MAINTENANCE PROTEIN MBAA"/>
    <property type="match status" value="1"/>
</dbReference>
<dbReference type="InterPro" id="IPR035919">
    <property type="entry name" value="EAL_sf"/>
</dbReference>
<protein>
    <submittedName>
        <fullName evidence="4">Diguanylate cyclase/phosphodiesterase (GGDEF &amp; EAL domains) with PAS/PAC sensor(S)</fullName>
    </submittedName>
</protein>
<feature type="domain" description="PAS" evidence="1">
    <location>
        <begin position="194"/>
        <end position="249"/>
    </location>
</feature>
<dbReference type="CDD" id="cd01949">
    <property type="entry name" value="GGDEF"/>
    <property type="match status" value="1"/>
</dbReference>
<accession>H0E6W2</accession>
<dbReference type="SMART" id="SM00091">
    <property type="entry name" value="PAS"/>
    <property type="match status" value="1"/>
</dbReference>
<organism evidence="4 5">
    <name type="scientific">Patulibacter medicamentivorans</name>
    <dbReference type="NCBI Taxonomy" id="1097667"/>
    <lineage>
        <taxon>Bacteria</taxon>
        <taxon>Bacillati</taxon>
        <taxon>Actinomycetota</taxon>
        <taxon>Thermoleophilia</taxon>
        <taxon>Solirubrobacterales</taxon>
        <taxon>Patulibacteraceae</taxon>
        <taxon>Patulibacter</taxon>
    </lineage>
</organism>
<dbReference type="RefSeq" id="WP_007575714.1">
    <property type="nucleotide sequence ID" value="NZ_AGUD01000210.1"/>
</dbReference>
<dbReference type="SUPFAM" id="SSF55073">
    <property type="entry name" value="Nucleotide cyclase"/>
    <property type="match status" value="1"/>
</dbReference>
<dbReference type="SUPFAM" id="SSF141868">
    <property type="entry name" value="EAL domain-like"/>
    <property type="match status" value="1"/>
</dbReference>
<dbReference type="InterPro" id="IPR029016">
    <property type="entry name" value="GAF-like_dom_sf"/>
</dbReference>
<dbReference type="NCBIfam" id="TIGR00229">
    <property type="entry name" value="sensory_box"/>
    <property type="match status" value="1"/>
</dbReference>
<dbReference type="InterPro" id="IPR035965">
    <property type="entry name" value="PAS-like_dom_sf"/>
</dbReference>
<dbReference type="Gene3D" id="3.20.20.450">
    <property type="entry name" value="EAL domain"/>
    <property type="match status" value="1"/>
</dbReference>
<dbReference type="InterPro" id="IPR043128">
    <property type="entry name" value="Rev_trsase/Diguanyl_cyclase"/>
</dbReference>
<dbReference type="InterPro" id="IPR029787">
    <property type="entry name" value="Nucleotide_cyclase"/>
</dbReference>
<dbReference type="AlphaFoldDB" id="H0E6W2"/>
<dbReference type="SUPFAM" id="SSF55781">
    <property type="entry name" value="GAF domain-like"/>
    <property type="match status" value="1"/>
</dbReference>
<dbReference type="InterPro" id="IPR000160">
    <property type="entry name" value="GGDEF_dom"/>
</dbReference>
<dbReference type="Pfam" id="PF00989">
    <property type="entry name" value="PAS"/>
    <property type="match status" value="1"/>
</dbReference>
<feature type="domain" description="EAL" evidence="2">
    <location>
        <begin position="492"/>
        <end position="745"/>
    </location>
</feature>
<dbReference type="InterPro" id="IPR001633">
    <property type="entry name" value="EAL_dom"/>
</dbReference>
<dbReference type="PATRIC" id="fig|1097667.3.peg.2544"/>
<dbReference type="Pfam" id="PF01590">
    <property type="entry name" value="GAF"/>
    <property type="match status" value="1"/>
</dbReference>
<evidence type="ECO:0000313" key="4">
    <source>
        <dbReference type="EMBL" id="EHN10603.1"/>
    </source>
</evidence>
<comment type="caution">
    <text evidence="4">The sequence shown here is derived from an EMBL/GenBank/DDBJ whole genome shotgun (WGS) entry which is preliminary data.</text>
</comment>
<gene>
    <name evidence="4" type="ORF">PAI11_25630</name>
</gene>
<dbReference type="InterPro" id="IPR013767">
    <property type="entry name" value="PAS_fold"/>
</dbReference>
<dbReference type="PANTHER" id="PTHR44757">
    <property type="entry name" value="DIGUANYLATE CYCLASE DGCP"/>
    <property type="match status" value="1"/>
</dbReference>
<dbReference type="PROSITE" id="PS50883">
    <property type="entry name" value="EAL"/>
    <property type="match status" value="1"/>
</dbReference>
<dbReference type="InterPro" id="IPR052155">
    <property type="entry name" value="Biofilm_reg_signaling"/>
</dbReference>
<dbReference type="GO" id="GO:0006355">
    <property type="term" value="P:regulation of DNA-templated transcription"/>
    <property type="evidence" value="ECO:0007669"/>
    <property type="project" value="InterPro"/>
</dbReference>
<feature type="domain" description="GGDEF" evidence="3">
    <location>
        <begin position="347"/>
        <end position="483"/>
    </location>
</feature>
<proteinExistence type="predicted"/>
<evidence type="ECO:0000313" key="5">
    <source>
        <dbReference type="Proteomes" id="UP000005143"/>
    </source>
</evidence>
<evidence type="ECO:0000259" key="3">
    <source>
        <dbReference type="PROSITE" id="PS50887"/>
    </source>
</evidence>
<dbReference type="Gene3D" id="3.30.450.40">
    <property type="match status" value="1"/>
</dbReference>
<dbReference type="PROSITE" id="PS50112">
    <property type="entry name" value="PAS"/>
    <property type="match status" value="1"/>
</dbReference>
<name>H0E6W2_9ACTN</name>
<dbReference type="Pfam" id="PF00990">
    <property type="entry name" value="GGDEF"/>
    <property type="match status" value="1"/>
</dbReference>
<sequence>MDGGAAPRTAREAELVAAWAIRFSEAGPGAFADAAREAAAELGAGLGVDRVILYLALAEESRAVLVEWTADGVAPRMPEGPRAIRERLPWRDARFEAGDSVAIDDVSALPDAAARERELLEAADVRSCVLVPLGRTADAPGPERRLSIHSGLAVDATREVRHWAAEELTVLEAAGRIAAAAYSYARALEAATESHRWHQALFHHARDAIFLADPGSGVIVDVNAAGEELIGSSRAQIVGRPFLDLHPDDDQPARAAAFTKRARGRTGAPTSGTVLHRDGRRIPVEITAGIVEHDGRRVLQGLFRDVSERHETAASMHRLAYRDAVTGLGNRAAMTEHLEGALAATGGQVAVVFLDLDAFKRINDALGHQAGDRLLSEIGERLRATLGAAAPPDGPAAFRYGGDDFVLVLPGADERAARLLLGDIDGALAQPVPLDDHRVSVRTNTGIAVAPRDGQTVDDLVRAADLAMLAAKDRRSGSEVFSPPLADRARVRMAIEERLPRALADGRLQVVYQPLVHLVTRTVVGIETLARWVDDDLGPVAPSDFVPVAAATGSISELGRVVLDQTLRQTATWRAAGTLAPAAVNVSAEELRSLDYATLVLQRLEHHGLPPAALELEISEATMLEHDADAIDTLRRLQDAGVRLALDDFGARFSSLAHLRNVRLDHIKLDGDLVERVAESDTDRAIVRAVVQVATELRASVTAEGIERETTITALLELGVEVGQGHALARPADAETISDRLGIERAARGTDDD</sequence>
<dbReference type="Pfam" id="PF00563">
    <property type="entry name" value="EAL"/>
    <property type="match status" value="1"/>
</dbReference>
<dbReference type="InterPro" id="IPR003018">
    <property type="entry name" value="GAF"/>
</dbReference>
<dbReference type="EMBL" id="AGUD01000210">
    <property type="protein sequence ID" value="EHN10603.1"/>
    <property type="molecule type" value="Genomic_DNA"/>
</dbReference>
<dbReference type="InterPro" id="IPR000014">
    <property type="entry name" value="PAS"/>
</dbReference>
<dbReference type="CDD" id="cd00130">
    <property type="entry name" value="PAS"/>
    <property type="match status" value="1"/>
</dbReference>
<dbReference type="OrthoDB" id="5179666at2"/>
<dbReference type="SUPFAM" id="SSF55785">
    <property type="entry name" value="PYP-like sensor domain (PAS domain)"/>
    <property type="match status" value="1"/>
</dbReference>